<dbReference type="PANTHER" id="PTHR34614">
    <property type="match status" value="1"/>
</dbReference>
<dbReference type="EMBL" id="HG934468">
    <property type="protein sequence ID" value="CDN31176.1"/>
    <property type="molecule type" value="Genomic_DNA"/>
</dbReference>
<name>A0A060R7E4_9BACT</name>
<dbReference type="InterPro" id="IPR012337">
    <property type="entry name" value="RNaseH-like_sf"/>
</dbReference>
<dbReference type="GO" id="GO:0004803">
    <property type="term" value="F:transposase activity"/>
    <property type="evidence" value="ECO:0007669"/>
    <property type="project" value="InterPro"/>
</dbReference>
<sequence length="600" mass="68721">MLTPGYLPDLCSDEIVQIRRGLTYMMEQSAYIPAQQAMFTADPRGEYSEKVRGYIEKFWSQIKGSGKIDSARASYDEAERKARKLIDVNTIQHTDAREAGAENVCLQAIRELQLDTFLRREGWSERKINSTLASLIIRTVYSPSEWAALRILDENSAAMELLTGQFGDCPTQREVYAAAPSLYALKDKLERHLCSRTDSLFNLTNRVMLFDLTNFYFEGSKTGSKKAKFGRSKEKRSDCRLLVLALAINTEGFIRYSSILAGNTADPDSLPAMVEGIISKNPVSTNPQQKVMVVIDAGIATEANLGLLKERGYNYLCVSRTKLKDYTLKEEGRSVTVLDSRKRPITIAQVEHREGGDFYLRITSPAKAMTEHSMNQQWRERFELELTKARNALTAKGGTKRYDKVVERVGRALGKYPSVSKYYQIDYIRSGENPEHMSDIRWQIKISQEETEQRFGTYFLRTNVTTLDERTTWEYYNLIREIETSNRQLKTDLELRPIYHQTDNNSDAHLFFGLLSYWIVNTVRHKLKLQGITHYWTELKRILSTQKAITTKAENALGEQIELRICSDPTDAASELYRILGYNPIPFRRHTIKTAPPPPN</sequence>
<evidence type="ECO:0000259" key="1">
    <source>
        <dbReference type="Pfam" id="PF01609"/>
    </source>
</evidence>
<dbReference type="PANTHER" id="PTHR34614:SF2">
    <property type="entry name" value="TRANSPOSASE IS4-LIKE DOMAIN-CONTAINING PROTEIN"/>
    <property type="match status" value="1"/>
</dbReference>
<feature type="domain" description="Transposase IS4-like" evidence="1">
    <location>
        <begin position="206"/>
        <end position="518"/>
    </location>
</feature>
<proteinExistence type="predicted"/>
<protein>
    <recommendedName>
        <fullName evidence="1">Transposase IS4-like domain-containing protein</fullName>
    </recommendedName>
</protein>
<dbReference type="STRING" id="1433126.BN938_1080"/>
<dbReference type="Pfam" id="PF01609">
    <property type="entry name" value="DDE_Tnp_1"/>
    <property type="match status" value="1"/>
</dbReference>
<dbReference type="NCBIfam" id="NF033559">
    <property type="entry name" value="transpos_IS1634"/>
    <property type="match status" value="1"/>
</dbReference>
<dbReference type="InterPro" id="IPR047654">
    <property type="entry name" value="IS1634_transpos"/>
</dbReference>
<dbReference type="SUPFAM" id="SSF53098">
    <property type="entry name" value="Ribonuclease H-like"/>
    <property type="match status" value="1"/>
</dbReference>
<dbReference type="HOGENOM" id="CLU_022426_4_1_10"/>
<organism evidence="2 3">
    <name type="scientific">Mucinivorans hirudinis</name>
    <dbReference type="NCBI Taxonomy" id="1433126"/>
    <lineage>
        <taxon>Bacteria</taxon>
        <taxon>Pseudomonadati</taxon>
        <taxon>Bacteroidota</taxon>
        <taxon>Bacteroidia</taxon>
        <taxon>Bacteroidales</taxon>
        <taxon>Rikenellaceae</taxon>
        <taxon>Mucinivorans</taxon>
    </lineage>
</organism>
<keyword evidence="3" id="KW-1185">Reference proteome</keyword>
<dbReference type="GO" id="GO:0006313">
    <property type="term" value="P:DNA transposition"/>
    <property type="evidence" value="ECO:0007669"/>
    <property type="project" value="InterPro"/>
</dbReference>
<evidence type="ECO:0000313" key="3">
    <source>
        <dbReference type="Proteomes" id="UP000027616"/>
    </source>
</evidence>
<reference evidence="2 3" key="1">
    <citation type="journal article" date="2015" name="Genome Announc.">
        <title>Complete Genome Sequence of the Novel Leech Symbiont Mucinivorans hirudinis M3T.</title>
        <authorList>
            <person name="Nelson M.C."/>
            <person name="Bomar L."/>
            <person name="Graf J."/>
        </authorList>
    </citation>
    <scope>NUCLEOTIDE SEQUENCE [LARGE SCALE GENOMIC DNA]</scope>
    <source>
        <strain evidence="3">M3</strain>
    </source>
</reference>
<dbReference type="AlphaFoldDB" id="A0A060R7E4"/>
<dbReference type="Proteomes" id="UP000027616">
    <property type="component" value="Chromosome I"/>
</dbReference>
<dbReference type="KEGG" id="rbc:BN938_1080"/>
<gene>
    <name evidence="2" type="ORF">BN938_1080</name>
</gene>
<dbReference type="GO" id="GO:0003677">
    <property type="term" value="F:DNA binding"/>
    <property type="evidence" value="ECO:0007669"/>
    <property type="project" value="InterPro"/>
</dbReference>
<accession>A0A060R7E4</accession>
<evidence type="ECO:0000313" key="2">
    <source>
        <dbReference type="EMBL" id="CDN31176.1"/>
    </source>
</evidence>
<dbReference type="eggNOG" id="COG5421">
    <property type="taxonomic scope" value="Bacteria"/>
</dbReference>
<dbReference type="InterPro" id="IPR002559">
    <property type="entry name" value="Transposase_11"/>
</dbReference>